<evidence type="ECO:0000256" key="11">
    <source>
        <dbReference type="ARBA" id="ARBA00029597"/>
    </source>
</evidence>
<dbReference type="FunFam" id="3.30.830.10:FF:000005">
    <property type="entry name" value="nardilysin isoform X1"/>
    <property type="match status" value="1"/>
</dbReference>
<dbReference type="SUPFAM" id="SSF63411">
    <property type="entry name" value="LuxS/MPP-like metallohydrolase"/>
    <property type="match status" value="4"/>
</dbReference>
<evidence type="ECO:0000256" key="3">
    <source>
        <dbReference type="ARBA" id="ARBA00007261"/>
    </source>
</evidence>
<dbReference type="GO" id="GO:0046872">
    <property type="term" value="F:metal ion binding"/>
    <property type="evidence" value="ECO:0007669"/>
    <property type="project" value="UniProtKB-KW"/>
</dbReference>
<evidence type="ECO:0000256" key="10">
    <source>
        <dbReference type="ARBA" id="ARBA00023049"/>
    </source>
</evidence>
<organism evidence="19 20">
    <name type="scientific">Aliidiomarina soli</name>
    <dbReference type="NCBI Taxonomy" id="1928574"/>
    <lineage>
        <taxon>Bacteria</taxon>
        <taxon>Pseudomonadati</taxon>
        <taxon>Pseudomonadota</taxon>
        <taxon>Gammaproteobacteria</taxon>
        <taxon>Alteromonadales</taxon>
        <taxon>Idiomarinaceae</taxon>
        <taxon>Aliidiomarina</taxon>
    </lineage>
</organism>
<reference evidence="19 20" key="1">
    <citation type="journal article" date="2011" name="Front. Microbiol.">
        <title>Genomic signatures of strain selection and enhancement in Bacillus atrophaeus var. globigii, a historical biowarfare simulant.</title>
        <authorList>
            <person name="Gibbons H.S."/>
            <person name="Broomall S.M."/>
            <person name="McNew L.A."/>
            <person name="Daligault H."/>
            <person name="Chapman C."/>
            <person name="Bruce D."/>
            <person name="Karavis M."/>
            <person name="Krepps M."/>
            <person name="McGregor P.A."/>
            <person name="Hong C."/>
            <person name="Park K.H."/>
            <person name="Akmal A."/>
            <person name="Feldman A."/>
            <person name="Lin J.S."/>
            <person name="Chang W.E."/>
            <person name="Higgs B.W."/>
            <person name="Demirev P."/>
            <person name="Lindquist J."/>
            <person name="Liem A."/>
            <person name="Fochler E."/>
            <person name="Read T.D."/>
            <person name="Tapia R."/>
            <person name="Johnson S."/>
            <person name="Bishop-Lilly K.A."/>
            <person name="Detter C."/>
            <person name="Han C."/>
            <person name="Sozhamannan S."/>
            <person name="Rosenzweig C.N."/>
            <person name="Skowronski E.W."/>
        </authorList>
    </citation>
    <scope>NUCLEOTIDE SEQUENCE [LARGE SCALE GENOMIC DNA]</scope>
    <source>
        <strain evidence="19 20">Y4G10-17</strain>
    </source>
</reference>
<evidence type="ECO:0000256" key="2">
    <source>
        <dbReference type="ARBA" id="ARBA00002184"/>
    </source>
</evidence>
<accession>A0A432WL22</accession>
<dbReference type="GO" id="GO:0006508">
    <property type="term" value="P:proteolysis"/>
    <property type="evidence" value="ECO:0007669"/>
    <property type="project" value="UniProtKB-KW"/>
</dbReference>
<dbReference type="RefSeq" id="WP_126797589.1">
    <property type="nucleotide sequence ID" value="NZ_PIPO01000001.1"/>
</dbReference>
<dbReference type="Proteomes" id="UP000287823">
    <property type="component" value="Unassembled WGS sequence"/>
</dbReference>
<evidence type="ECO:0000313" key="19">
    <source>
        <dbReference type="EMBL" id="RUO34510.1"/>
    </source>
</evidence>
<evidence type="ECO:0000256" key="6">
    <source>
        <dbReference type="ARBA" id="ARBA00022670"/>
    </source>
</evidence>
<feature type="domain" description="Peptidase M16 middle/third" evidence="17">
    <location>
        <begin position="382"/>
        <end position="653"/>
    </location>
</feature>
<dbReference type="PANTHER" id="PTHR43690:SF18">
    <property type="entry name" value="INSULIN-DEGRADING ENZYME-RELATED"/>
    <property type="match status" value="1"/>
</dbReference>
<evidence type="ECO:0000259" key="18">
    <source>
        <dbReference type="Pfam" id="PF22456"/>
    </source>
</evidence>
<dbReference type="Pfam" id="PF22456">
    <property type="entry name" value="PqqF-like_C_4"/>
    <property type="match status" value="1"/>
</dbReference>
<evidence type="ECO:0000256" key="14">
    <source>
        <dbReference type="RuleBase" id="RU004447"/>
    </source>
</evidence>
<dbReference type="InterPro" id="IPR001431">
    <property type="entry name" value="Pept_M16_Zn_BS"/>
</dbReference>
<dbReference type="InterPro" id="IPR054734">
    <property type="entry name" value="PqqF-like_C_4"/>
</dbReference>
<name>A0A432WL22_9GAMM</name>
<dbReference type="EMBL" id="PIPO01000001">
    <property type="protein sequence ID" value="RUO34510.1"/>
    <property type="molecule type" value="Genomic_DNA"/>
</dbReference>
<comment type="caution">
    <text evidence="19">The sequence shown here is derived from an EMBL/GenBank/DDBJ whole genome shotgun (WGS) entry which is preliminary data.</text>
</comment>
<dbReference type="InterPro" id="IPR011249">
    <property type="entry name" value="Metalloenz_LuxS/M16"/>
</dbReference>
<keyword evidence="9" id="KW-0862">Zinc</keyword>
<keyword evidence="7" id="KW-0479">Metal-binding</keyword>
<dbReference type="AlphaFoldDB" id="A0A432WL22"/>
<feature type="domain" description="Peptidase M16 N-terminal" evidence="15">
    <location>
        <begin position="33"/>
        <end position="169"/>
    </location>
</feature>
<dbReference type="InterPro" id="IPR032632">
    <property type="entry name" value="Peptidase_M16_M"/>
</dbReference>
<dbReference type="EC" id="3.4.24.55" evidence="4"/>
<comment type="function">
    <text evidence="2">Endopeptidase that degrades small peptides of less than 7 kDa, such as glucagon and insulin.</text>
</comment>
<evidence type="ECO:0000256" key="4">
    <source>
        <dbReference type="ARBA" id="ARBA00012449"/>
    </source>
</evidence>
<dbReference type="PANTHER" id="PTHR43690">
    <property type="entry name" value="NARDILYSIN"/>
    <property type="match status" value="1"/>
</dbReference>
<comment type="cofactor">
    <cofactor evidence="1">
        <name>Zn(2+)</name>
        <dbReference type="ChEBI" id="CHEBI:29105"/>
    </cofactor>
</comment>
<sequence length="920" mass="104419">MVPENSSPSTRLEKSPNDHRQYQLTELDNGLSVLLVHDADALHSAASVAINAGHFQDPPDVQGLAHFLEHMLFMGTDAFPDPDEYPDFVDQHGGQHNAWTGTEHSNFHFDIRPQHFAPALERFSRLFIAPGFSPQWIDKELQAVESEYRMKLNDELRRLYQVHKETANPNHPFTKFSVGNAQTLVGNQDGSLQQHLQAFFKRWYHAANMTLVLVGPQSLDELHELASTYFSDVAEITPDNTAQVPESISEPLYTEAQKGVVIHVRPLKNACRMILTLPLPGINDDYPFKSTSLLAHMLGYEGPGSLCSELKTKGWITDLSAGGGISGSNFKDFNFNIQLTQRGLDNYLQVAHFIFNAIDALRQQGIEDFHYHERQQMVALSYRYQDAIRSIDLASQLSINMMHYAPEHIISGDYLMQGMNHSKLSSLLDYMRPEQCRLMLIHHSLPVNQTTSLYDTAYRAEKFSSEQLRALNHEPDQPLCQFPSPNPFIPQQVEPQPLREPSARLPRLLASAPALQSWHLQDADFRVPKGHIYLSLVLPEATNNTLAFAHARVWCELVLDKLNERCYDAEVAGIQFNVYPQQSGISIHVSGFSQRQPELLQQIIKALTDFEFDEQRFSAIQQHLYHNWIALNRHKPINHLFTVLNQTLQRGCYIGPDLAAELKTMTASKFQHHMPEIFRQMNAIMLIHGDWPIDTAQQLTTMVTQGLGLQNRPQQGPLREVRLLEPGRDQRFHCRLPHPDNAIAYFCQGQSLNLDEKAHFLLLNQLISPGFFSELRTEQQLGYMVGTSYVPMNGRPGLLFYVQSPHASLDDMETAIRDFIRSFCEQLSEVPDAVWQSAKQSVIAQLTDRDPNLRVRAQRMWTSINIDDTDFSLAQAMADKVSSTQLSTLVESASSRLLTQAAALWLTCESEESQAEGRDR</sequence>
<evidence type="ECO:0000256" key="8">
    <source>
        <dbReference type="ARBA" id="ARBA00022801"/>
    </source>
</evidence>
<evidence type="ECO:0000256" key="7">
    <source>
        <dbReference type="ARBA" id="ARBA00022723"/>
    </source>
</evidence>
<feature type="domain" description="Peptidase M16 C-terminal" evidence="16">
    <location>
        <begin position="194"/>
        <end position="374"/>
    </location>
</feature>
<dbReference type="InterPro" id="IPR007863">
    <property type="entry name" value="Peptidase_M16_C"/>
</dbReference>
<keyword evidence="6" id="KW-0645">Protease</keyword>
<evidence type="ECO:0000313" key="20">
    <source>
        <dbReference type="Proteomes" id="UP000287823"/>
    </source>
</evidence>
<dbReference type="PROSITE" id="PS00143">
    <property type="entry name" value="INSULINASE"/>
    <property type="match status" value="1"/>
</dbReference>
<evidence type="ECO:0000256" key="5">
    <source>
        <dbReference type="ARBA" id="ARBA00017565"/>
    </source>
</evidence>
<evidence type="ECO:0000259" key="15">
    <source>
        <dbReference type="Pfam" id="PF00675"/>
    </source>
</evidence>
<protein>
    <recommendedName>
        <fullName evidence="5">Protease 3</fullName>
        <ecNumber evidence="4">3.4.24.55</ecNumber>
    </recommendedName>
    <alternativeName>
        <fullName evidence="13">Pitrilysin</fullName>
    </alternativeName>
    <alternativeName>
        <fullName evidence="12">Protease III</fullName>
    </alternativeName>
    <alternativeName>
        <fullName evidence="11">Protease pi</fullName>
    </alternativeName>
</protein>
<dbReference type="Pfam" id="PF16187">
    <property type="entry name" value="Peptidase_M16_M"/>
    <property type="match status" value="1"/>
</dbReference>
<dbReference type="FunFam" id="3.30.830.10:FF:000012">
    <property type="entry name" value="Protease 3"/>
    <property type="match status" value="1"/>
</dbReference>
<dbReference type="GO" id="GO:0004222">
    <property type="term" value="F:metalloendopeptidase activity"/>
    <property type="evidence" value="ECO:0007669"/>
    <property type="project" value="UniProtKB-EC"/>
</dbReference>
<proteinExistence type="inferred from homology"/>
<comment type="similarity">
    <text evidence="3 14">Belongs to the peptidase M16 family.</text>
</comment>
<keyword evidence="10" id="KW-0482">Metalloprotease</keyword>
<dbReference type="InterPro" id="IPR050626">
    <property type="entry name" value="Peptidase_M16"/>
</dbReference>
<feature type="domain" description="Coenzyme PQQ synthesis protein F-like C-terminal lobe" evidence="18">
    <location>
        <begin position="762"/>
        <end position="861"/>
    </location>
</feature>
<keyword evidence="20" id="KW-1185">Reference proteome</keyword>
<dbReference type="GO" id="GO:0005737">
    <property type="term" value="C:cytoplasm"/>
    <property type="evidence" value="ECO:0007669"/>
    <property type="project" value="UniProtKB-ARBA"/>
</dbReference>
<evidence type="ECO:0000256" key="1">
    <source>
        <dbReference type="ARBA" id="ARBA00001947"/>
    </source>
</evidence>
<evidence type="ECO:0000256" key="9">
    <source>
        <dbReference type="ARBA" id="ARBA00022833"/>
    </source>
</evidence>
<keyword evidence="8" id="KW-0378">Hydrolase</keyword>
<dbReference type="Pfam" id="PF05193">
    <property type="entry name" value="Peptidase_M16_C"/>
    <property type="match status" value="1"/>
</dbReference>
<evidence type="ECO:0000256" key="12">
    <source>
        <dbReference type="ARBA" id="ARBA00031184"/>
    </source>
</evidence>
<dbReference type="Gene3D" id="3.30.830.10">
    <property type="entry name" value="Metalloenzyme, LuxS/M16 peptidase-like"/>
    <property type="match status" value="4"/>
</dbReference>
<evidence type="ECO:0000256" key="13">
    <source>
        <dbReference type="ARBA" id="ARBA00033450"/>
    </source>
</evidence>
<dbReference type="Pfam" id="PF00675">
    <property type="entry name" value="Peptidase_M16"/>
    <property type="match status" value="1"/>
</dbReference>
<dbReference type="InterPro" id="IPR011765">
    <property type="entry name" value="Pept_M16_N"/>
</dbReference>
<gene>
    <name evidence="19" type="ORF">CWE14_00415</name>
</gene>
<evidence type="ECO:0000259" key="16">
    <source>
        <dbReference type="Pfam" id="PF05193"/>
    </source>
</evidence>
<evidence type="ECO:0000259" key="17">
    <source>
        <dbReference type="Pfam" id="PF16187"/>
    </source>
</evidence>